<accession>A0AAW9S3T4</accession>
<organism evidence="1 2">
    <name type="scientific">Rapidithrix thailandica</name>
    <dbReference type="NCBI Taxonomy" id="413964"/>
    <lineage>
        <taxon>Bacteria</taxon>
        <taxon>Pseudomonadati</taxon>
        <taxon>Bacteroidota</taxon>
        <taxon>Cytophagia</taxon>
        <taxon>Cytophagales</taxon>
        <taxon>Flammeovirgaceae</taxon>
        <taxon>Rapidithrix</taxon>
    </lineage>
</organism>
<dbReference type="Proteomes" id="UP001403385">
    <property type="component" value="Unassembled WGS sequence"/>
</dbReference>
<proteinExistence type="predicted"/>
<gene>
    <name evidence="1" type="ORF">AAG747_18210</name>
</gene>
<keyword evidence="2" id="KW-1185">Reference proteome</keyword>
<dbReference type="EMBL" id="JBDKWZ010000010">
    <property type="protein sequence ID" value="MEN7549865.1"/>
    <property type="molecule type" value="Genomic_DNA"/>
</dbReference>
<dbReference type="AlphaFoldDB" id="A0AAW9S3T4"/>
<name>A0AAW9S3T4_9BACT</name>
<sequence length="54" mass="6462">MKNDKTVMNAAKNQVKQAIHEMKDYLRHGTKKQKEFANRNIPEFEQMLELFNPK</sequence>
<protein>
    <submittedName>
        <fullName evidence="1">Uncharacterized protein</fullName>
    </submittedName>
</protein>
<reference evidence="1 2" key="1">
    <citation type="submission" date="2024-04" db="EMBL/GenBank/DDBJ databases">
        <title>Novel genus in family Flammeovirgaceae.</title>
        <authorList>
            <person name="Nguyen T.H."/>
            <person name="Vuong T.Q."/>
            <person name="Le H."/>
            <person name="Kim S.-G."/>
        </authorList>
    </citation>
    <scope>NUCLEOTIDE SEQUENCE [LARGE SCALE GENOMIC DNA]</scope>
    <source>
        <strain evidence="1 2">JCM 23209</strain>
    </source>
</reference>
<dbReference type="RefSeq" id="WP_346822643.1">
    <property type="nucleotide sequence ID" value="NZ_JBDKWZ010000010.1"/>
</dbReference>
<comment type="caution">
    <text evidence="1">The sequence shown here is derived from an EMBL/GenBank/DDBJ whole genome shotgun (WGS) entry which is preliminary data.</text>
</comment>
<evidence type="ECO:0000313" key="1">
    <source>
        <dbReference type="EMBL" id="MEN7549865.1"/>
    </source>
</evidence>
<evidence type="ECO:0000313" key="2">
    <source>
        <dbReference type="Proteomes" id="UP001403385"/>
    </source>
</evidence>